<dbReference type="GO" id="GO:0031124">
    <property type="term" value="P:mRNA 3'-end processing"/>
    <property type="evidence" value="ECO:0007669"/>
    <property type="project" value="InterPro"/>
</dbReference>
<organism evidence="4 5">
    <name type="scientific">Kalanchoe fedtschenkoi</name>
    <name type="common">Lavender scallops</name>
    <name type="synonym">South American air plant</name>
    <dbReference type="NCBI Taxonomy" id="63787"/>
    <lineage>
        <taxon>Eukaryota</taxon>
        <taxon>Viridiplantae</taxon>
        <taxon>Streptophyta</taxon>
        <taxon>Embryophyta</taxon>
        <taxon>Tracheophyta</taxon>
        <taxon>Spermatophyta</taxon>
        <taxon>Magnoliopsida</taxon>
        <taxon>eudicotyledons</taxon>
        <taxon>Gunneridae</taxon>
        <taxon>Pentapetalae</taxon>
        <taxon>Saxifragales</taxon>
        <taxon>Crassulaceae</taxon>
        <taxon>Kalanchoe</taxon>
    </lineage>
</organism>
<evidence type="ECO:0000313" key="5">
    <source>
        <dbReference type="Proteomes" id="UP000594263"/>
    </source>
</evidence>
<dbReference type="PANTHER" id="PTHR15921:SF12">
    <property type="entry name" value="POLYADENYLATION AND CLEAVAGE FACTOR HOMOLOG 4"/>
    <property type="match status" value="1"/>
</dbReference>
<dbReference type="InterPro" id="IPR057242">
    <property type="entry name" value="PCFS4-like"/>
</dbReference>
<feature type="domain" description="CID" evidence="3">
    <location>
        <begin position="83"/>
        <end position="211"/>
    </location>
</feature>
<dbReference type="GO" id="GO:0005737">
    <property type="term" value="C:cytoplasm"/>
    <property type="evidence" value="ECO:0007669"/>
    <property type="project" value="TreeGrafter"/>
</dbReference>
<dbReference type="GO" id="GO:0000993">
    <property type="term" value="F:RNA polymerase II complex binding"/>
    <property type="evidence" value="ECO:0007669"/>
    <property type="project" value="InterPro"/>
</dbReference>
<keyword evidence="5" id="KW-1185">Reference proteome</keyword>
<dbReference type="InterPro" id="IPR006569">
    <property type="entry name" value="CID_dom"/>
</dbReference>
<dbReference type="GO" id="GO:0006369">
    <property type="term" value="P:termination of RNA polymerase II transcription"/>
    <property type="evidence" value="ECO:0007669"/>
    <property type="project" value="InterPro"/>
</dbReference>
<evidence type="ECO:0000256" key="1">
    <source>
        <dbReference type="ARBA" id="ARBA00022664"/>
    </source>
</evidence>
<sequence>MKYGNEMQKQRLSSLAKPPLSPLDEFRENPRNYSGGGGVYSGKGMGGAVDKAGSGGILERYREMLREREEEVMRVEDEVPPLSTDEIVRIYEALLADLTMNSKPVITDLTIIAGEQREHGEGIADAICCRIVEAPVDRKLPSLYLLDSIVKNIGCEYINYFSARLPEVFLEAYRQVDPSLYPALRHLFGTWSTVFPDSVLLKIDAQLQLMSESPRLSHGIHVNPKYVEARRHSENSILDHDKQSARVASSPLRSYGHRTLPHDEYDLDSSDVLKAEERTVTSTRRPSHTSPNLGANRWFTERDTLHVEPDYKLGRATERDRGTSEWWRKHSSDRTYPKLDSSSAYNELNNPRALIDAYGNDRGRDNKSNWQDTPKALIDAYGNDRGTDRQLHWHDNQLTIGRLKENIINNKVTTRSWKNTEEEEYDWEDMSPTLADGGRSNNFFQSSHQAQGGSLRTRYEPGVLGVSSDLELRRSNWSPSVPPSVLTRGTTGNLPAHQDQRIHPSFLSSQLLFNESDAQLRRPPIGALRGRSTNFDTNIGDGPSMGLGGTWPSVNIQKSQQPSSYSVLSRQKQIGQLNTGTGGDNVANQGSSDVRFLPEQRLDTSLNNLLPSQLQFPSQRPGYFPNQQPNQIQATPLPPLYLSTKEGHGTFGATATVPGLSHLGARPLHHGGIPQGNTGSASNPVPSVMPRAYFQNTAPSGQPFVGGAPLSASVPRPGPPPLLQTSGYPQNVANHAPAGGALSGLFSSLMSQGLISLANQQDSVGVDFNPEALKVRHDSAIKALYTDLPRQCTTCGLRFQDQELHRNHMDWHVTKNRMNKNRKQKASRKWFASASMWLSGTEAPGPEALPGFLPTETVIENQDEEEMAVPADEDQTTCELCGEPFDDFYCHETDEWMYRGAVYLNANPGSTAGLDRSHLGPIVHAKCRPDPSQNVAINNQFNDVDGSQRKRLRVS</sequence>
<dbReference type="InterPro" id="IPR045154">
    <property type="entry name" value="PCF11-like"/>
</dbReference>
<dbReference type="Gramene" id="Kaladp0051s0094.1.v1.1">
    <property type="protein sequence ID" value="Kaladp0051s0094.1.v1.1"/>
    <property type="gene ID" value="Kaladp0051s0094.v1.1"/>
</dbReference>
<dbReference type="EnsemblPlants" id="Kaladp0051s0094.1.v1.1">
    <property type="protein sequence ID" value="Kaladp0051s0094.1.v1.1"/>
    <property type="gene ID" value="Kaladp0051s0094.v1.1"/>
</dbReference>
<evidence type="ECO:0000259" key="3">
    <source>
        <dbReference type="PROSITE" id="PS51391"/>
    </source>
</evidence>
<name>A0A7N0U294_KALFE</name>
<dbReference type="FunFam" id="1.25.40.90:FF:000023">
    <property type="entry name" value="polyadenylation and cleavage factor homolog 4"/>
    <property type="match status" value="1"/>
</dbReference>
<proteinExistence type="predicted"/>
<dbReference type="CDD" id="cd16982">
    <property type="entry name" value="CID_Pcf11"/>
    <property type="match status" value="1"/>
</dbReference>
<dbReference type="Pfam" id="PF04818">
    <property type="entry name" value="CID"/>
    <property type="match status" value="1"/>
</dbReference>
<dbReference type="SMART" id="SM00582">
    <property type="entry name" value="RPR"/>
    <property type="match status" value="1"/>
</dbReference>
<dbReference type="GO" id="GO:0005849">
    <property type="term" value="C:mRNA cleavage factor complex"/>
    <property type="evidence" value="ECO:0007669"/>
    <property type="project" value="TreeGrafter"/>
</dbReference>
<dbReference type="PROSITE" id="PS51391">
    <property type="entry name" value="CID"/>
    <property type="match status" value="1"/>
</dbReference>
<dbReference type="InterPro" id="IPR047415">
    <property type="entry name" value="Pcf11_CID"/>
</dbReference>
<reference evidence="4" key="1">
    <citation type="submission" date="2021-01" db="UniProtKB">
        <authorList>
            <consortium name="EnsemblPlants"/>
        </authorList>
    </citation>
    <scope>IDENTIFICATION</scope>
</reference>
<dbReference type="InterPro" id="IPR008942">
    <property type="entry name" value="ENTH_VHS"/>
</dbReference>
<dbReference type="EnsemblPlants" id="Kaladp0051s0094.2.v1.1">
    <property type="protein sequence ID" value="Kaladp0051s0094.2.v1.1"/>
    <property type="gene ID" value="Kaladp0051s0094.v1.1"/>
</dbReference>
<dbReference type="PROSITE" id="PS00028">
    <property type="entry name" value="ZINC_FINGER_C2H2_1"/>
    <property type="match status" value="1"/>
</dbReference>
<dbReference type="Gene3D" id="1.25.40.90">
    <property type="match status" value="1"/>
</dbReference>
<feature type="region of interest" description="Disordered" evidence="2">
    <location>
        <begin position="1"/>
        <end position="40"/>
    </location>
</feature>
<evidence type="ECO:0000256" key="2">
    <source>
        <dbReference type="SAM" id="MobiDB-lite"/>
    </source>
</evidence>
<protein>
    <recommendedName>
        <fullName evidence="3">CID domain-containing protein</fullName>
    </recommendedName>
</protein>
<dbReference type="InterPro" id="IPR013087">
    <property type="entry name" value="Znf_C2H2_type"/>
</dbReference>
<dbReference type="GO" id="GO:0003729">
    <property type="term" value="F:mRNA binding"/>
    <property type="evidence" value="ECO:0007669"/>
    <property type="project" value="InterPro"/>
</dbReference>
<keyword evidence="1" id="KW-0507">mRNA processing</keyword>
<accession>A0A7N0U294</accession>
<evidence type="ECO:0000313" key="4">
    <source>
        <dbReference type="EnsemblPlants" id="Kaladp0051s0094.1.v1.1"/>
    </source>
</evidence>
<dbReference type="Proteomes" id="UP000594263">
    <property type="component" value="Unplaced"/>
</dbReference>
<dbReference type="AlphaFoldDB" id="A0A7N0U294"/>
<dbReference type="PANTHER" id="PTHR15921">
    <property type="entry name" value="PRE-MRNA CLEAVAGE COMPLEX II"/>
    <property type="match status" value="1"/>
</dbReference>
<dbReference type="Gramene" id="Kaladp0051s0094.2.v1.1">
    <property type="protein sequence ID" value="Kaladp0051s0094.2.v1.1"/>
    <property type="gene ID" value="Kaladp0051s0094.v1.1"/>
</dbReference>
<dbReference type="SUPFAM" id="SSF48464">
    <property type="entry name" value="ENTH/VHS domain"/>
    <property type="match status" value="1"/>
</dbReference>
<dbReference type="Pfam" id="PF23228">
    <property type="entry name" value="zf_PCFS4"/>
    <property type="match status" value="1"/>
</dbReference>
<dbReference type="OMA" id="WPATNSK"/>